<evidence type="ECO:0000256" key="6">
    <source>
        <dbReference type="ARBA" id="ARBA00022687"/>
    </source>
</evidence>
<keyword evidence="9 12" id="KW-0833">Ubl conjugation pathway</keyword>
<sequence>MAESVKERTSRSIMNKVKNEISSIVECAVCLQTSVHPAELPCGHIFCYLCIKGIVNQGRRCAMCRQDIPNDYLDKPKLLKPVDTEYSSKGFEDGHLWFYEGHNGWWQYDERTSLELELAYQKGERCCELLIAGFLYIADFDSMLQYRRNDPCRRRRIKRDLATTTSKGVAGLKTSKDSQLNSTSTPDLVSNVLIPDLQSLHISSRPVQNHLHDTNRSIPTNSPSLSSQQNLESSHQSDSIRINRPTSLVLTDSTCNAPSVLSSNLQSSSSSDLVSPRNIELDNVIHDTLDWTIEQIEALNLELSNDFENLFRNVNSLGPVNSTNTNNTNRSNVVSSENINTVSNDLLDSSLEINSQSSSRLLSQPSTNYSDRNSSTYFSQFNQNNEISLPRNTVRIPVRSSTLTNSDLSQTVSRSRGTSKNGCKRISSN</sequence>
<dbReference type="PANTHER" id="PTHR13417:SF2">
    <property type="entry name" value="E3 UBIQUITIN-PROTEIN LIGASE RNF146"/>
    <property type="match status" value="1"/>
</dbReference>
<dbReference type="InterPro" id="IPR013083">
    <property type="entry name" value="Znf_RING/FYVE/PHD"/>
</dbReference>
<dbReference type="InterPro" id="IPR004170">
    <property type="entry name" value="WWE_dom"/>
</dbReference>
<dbReference type="GO" id="GO:0005829">
    <property type="term" value="C:cytosol"/>
    <property type="evidence" value="ECO:0007669"/>
    <property type="project" value="UniProtKB-SubCell"/>
</dbReference>
<dbReference type="STRING" id="121224.E0VKF4"/>
<dbReference type="SUPFAM" id="SSF57850">
    <property type="entry name" value="RING/U-box"/>
    <property type="match status" value="1"/>
</dbReference>
<dbReference type="GO" id="GO:0051865">
    <property type="term" value="P:protein autoubiquitination"/>
    <property type="evidence" value="ECO:0007669"/>
    <property type="project" value="UniProtKB-UniRule"/>
</dbReference>
<dbReference type="OrthoDB" id="10065815at2759"/>
<dbReference type="FunFam" id="3.30.40.10:FF:000204">
    <property type="entry name" value="E3 ubiquitin-protein ligase RNF146"/>
    <property type="match status" value="1"/>
</dbReference>
<dbReference type="PROSITE" id="PS00518">
    <property type="entry name" value="ZF_RING_1"/>
    <property type="match status" value="1"/>
</dbReference>
<dbReference type="CDD" id="cd16546">
    <property type="entry name" value="RING-HC_RNF146"/>
    <property type="match status" value="1"/>
</dbReference>
<keyword evidence="7 12" id="KW-0479">Metal-binding</keyword>
<reference evidence="16" key="1">
    <citation type="submission" date="2007-04" db="EMBL/GenBank/DDBJ databases">
        <title>Annotation of Pediculus humanus corporis strain USDA.</title>
        <authorList>
            <person name="Kirkness E."/>
            <person name="Hannick L."/>
            <person name="Hass B."/>
            <person name="Bruggner R."/>
            <person name="Lawson D."/>
            <person name="Bidwell S."/>
            <person name="Joardar V."/>
            <person name="Caler E."/>
            <person name="Walenz B."/>
            <person name="Inman J."/>
            <person name="Schobel S."/>
            <person name="Galinsky K."/>
            <person name="Amedeo P."/>
            <person name="Strausberg R."/>
        </authorList>
    </citation>
    <scope>NUCLEOTIDE SEQUENCE</scope>
    <source>
        <strain evidence="16">USDA</strain>
    </source>
</reference>
<evidence type="ECO:0000259" key="14">
    <source>
        <dbReference type="PROSITE" id="PS50089"/>
    </source>
</evidence>
<feature type="region of interest" description="Disordered" evidence="13">
    <location>
        <begin position="210"/>
        <end position="243"/>
    </location>
</feature>
<dbReference type="eggNOG" id="KOG0824">
    <property type="taxonomic scope" value="Eukaryota"/>
</dbReference>
<evidence type="ECO:0000259" key="15">
    <source>
        <dbReference type="PROSITE" id="PS50918"/>
    </source>
</evidence>
<organism>
    <name type="scientific">Pediculus humanus subsp. corporis</name>
    <name type="common">Body louse</name>
    <dbReference type="NCBI Taxonomy" id="121224"/>
    <lineage>
        <taxon>Eukaryota</taxon>
        <taxon>Metazoa</taxon>
        <taxon>Ecdysozoa</taxon>
        <taxon>Arthropoda</taxon>
        <taxon>Hexapoda</taxon>
        <taxon>Insecta</taxon>
        <taxon>Pterygota</taxon>
        <taxon>Neoptera</taxon>
        <taxon>Paraneoptera</taxon>
        <taxon>Psocodea</taxon>
        <taxon>Troctomorpha</taxon>
        <taxon>Phthiraptera</taxon>
        <taxon>Anoplura</taxon>
        <taxon>Pediculidae</taxon>
        <taxon>Pediculus</taxon>
    </lineage>
</organism>
<evidence type="ECO:0000256" key="7">
    <source>
        <dbReference type="ARBA" id="ARBA00022723"/>
    </source>
</evidence>
<comment type="subcellular location">
    <subcellularLocation>
        <location evidence="2 12">Cytoplasm</location>
        <location evidence="2 12">Cytosol</location>
    </subcellularLocation>
</comment>
<dbReference type="Gene3D" id="3.30.40.10">
    <property type="entry name" value="Zinc/RING finger domain, C3HC4 (zinc finger)"/>
    <property type="match status" value="1"/>
</dbReference>
<dbReference type="EC" id="2.3.2.27" evidence="12"/>
<dbReference type="GO" id="GO:0016055">
    <property type="term" value="P:Wnt signaling pathway"/>
    <property type="evidence" value="ECO:0007669"/>
    <property type="project" value="UniProtKB-KW"/>
</dbReference>
<dbReference type="FunCoup" id="E0VKF4">
    <property type="interactions" value="935"/>
</dbReference>
<dbReference type="InterPro" id="IPR037197">
    <property type="entry name" value="WWE_dom_sf"/>
</dbReference>
<accession>E0VKF4</accession>
<evidence type="ECO:0000256" key="12">
    <source>
        <dbReference type="RuleBase" id="RU367115"/>
    </source>
</evidence>
<keyword evidence="6" id="KW-0879">Wnt signaling pathway</keyword>
<evidence type="ECO:0000256" key="2">
    <source>
        <dbReference type="ARBA" id="ARBA00004514"/>
    </source>
</evidence>
<name>E0VKF4_PEDHC</name>
<evidence type="ECO:0000256" key="13">
    <source>
        <dbReference type="SAM" id="MobiDB-lite"/>
    </source>
</evidence>
<dbReference type="EMBL" id="AAZO01003037">
    <property type="status" value="NOT_ANNOTATED_CDS"/>
    <property type="molecule type" value="Genomic_DNA"/>
</dbReference>
<feature type="domain" description="WWE" evidence="15">
    <location>
        <begin position="81"/>
        <end position="159"/>
    </location>
</feature>
<reference evidence="16" key="2">
    <citation type="submission" date="2007-04" db="EMBL/GenBank/DDBJ databases">
        <title>The genome of the human body louse.</title>
        <authorList>
            <consortium name="The Human Body Louse Genome Consortium"/>
            <person name="Kirkness E."/>
            <person name="Walenz B."/>
            <person name="Hass B."/>
            <person name="Bruggner R."/>
            <person name="Strausberg R."/>
        </authorList>
    </citation>
    <scope>NUCLEOTIDE SEQUENCE</scope>
    <source>
        <strain evidence="16">USDA</strain>
    </source>
</reference>
<dbReference type="InterPro" id="IPR044110">
    <property type="entry name" value="RING-HC_RNF146"/>
</dbReference>
<dbReference type="GO" id="GO:0072572">
    <property type="term" value="F:poly-ADP-D-ribose binding"/>
    <property type="evidence" value="ECO:0007669"/>
    <property type="project" value="UniProtKB-UniRule"/>
</dbReference>
<feature type="region of interest" description="Disordered" evidence="13">
    <location>
        <begin position="402"/>
        <end position="429"/>
    </location>
</feature>
<comment type="function">
    <text evidence="12">E3 ubiquitin-protein ligase that specifically binds poly-ADP-ribosylated proteins and mediates their ubiquitination and subsequent degradation.</text>
</comment>
<keyword evidence="18" id="KW-1185">Reference proteome</keyword>
<evidence type="ECO:0000256" key="9">
    <source>
        <dbReference type="ARBA" id="ARBA00022786"/>
    </source>
</evidence>
<evidence type="ECO:0000313" key="16">
    <source>
        <dbReference type="EMBL" id="EEB13870.1"/>
    </source>
</evidence>
<dbReference type="GeneID" id="8235489"/>
<dbReference type="InParanoid" id="E0VKF4"/>
<dbReference type="RefSeq" id="XP_002426608.1">
    <property type="nucleotide sequence ID" value="XM_002426563.1"/>
</dbReference>
<protein>
    <recommendedName>
        <fullName evidence="12">E3 ubiquitin-protein ligase</fullName>
        <ecNumber evidence="12">2.3.2.27</ecNumber>
    </recommendedName>
</protein>
<evidence type="ECO:0000313" key="17">
    <source>
        <dbReference type="EnsemblMetazoa" id="PHUM262650-PA"/>
    </source>
</evidence>
<dbReference type="UniPathway" id="UPA00143"/>
<evidence type="ECO:0000256" key="11">
    <source>
        <dbReference type="PROSITE-ProRule" id="PRU00175"/>
    </source>
</evidence>
<proteinExistence type="predicted"/>
<gene>
    <name evidence="17" type="primary">8235489</name>
    <name evidence="16" type="ORF">Phum_PHUM262650</name>
</gene>
<dbReference type="EnsemblMetazoa" id="PHUM262650-RA">
    <property type="protein sequence ID" value="PHUM262650-PA"/>
    <property type="gene ID" value="PHUM262650"/>
</dbReference>
<evidence type="ECO:0000256" key="1">
    <source>
        <dbReference type="ARBA" id="ARBA00000900"/>
    </source>
</evidence>
<dbReference type="SMART" id="SM00678">
    <property type="entry name" value="WWE"/>
    <property type="match status" value="1"/>
</dbReference>
<reference evidence="17" key="3">
    <citation type="submission" date="2020-05" db="UniProtKB">
        <authorList>
            <consortium name="EnsemblMetazoa"/>
        </authorList>
    </citation>
    <scope>IDENTIFICATION</scope>
    <source>
        <strain evidence="17">USDA</strain>
    </source>
</reference>
<dbReference type="SUPFAM" id="SSF117839">
    <property type="entry name" value="WWE domain"/>
    <property type="match status" value="1"/>
</dbReference>
<feature type="domain" description="RING-type" evidence="14">
    <location>
        <begin position="27"/>
        <end position="65"/>
    </location>
</feature>
<dbReference type="PANTHER" id="PTHR13417">
    <property type="entry name" value="E3 UBIQUITIN-PROTEIN LIGASE RNF146"/>
    <property type="match status" value="1"/>
</dbReference>
<dbReference type="AlphaFoldDB" id="E0VKF4"/>
<dbReference type="GO" id="GO:0061630">
    <property type="term" value="F:ubiquitin protein ligase activity"/>
    <property type="evidence" value="ECO:0007669"/>
    <property type="project" value="UniProtKB-UniRule"/>
</dbReference>
<keyword evidence="4 12" id="KW-0963">Cytoplasm</keyword>
<keyword evidence="8 11" id="KW-0863">Zinc-finger</keyword>
<dbReference type="InterPro" id="IPR001841">
    <property type="entry name" value="Znf_RING"/>
</dbReference>
<evidence type="ECO:0000256" key="8">
    <source>
        <dbReference type="ARBA" id="ARBA00022771"/>
    </source>
</evidence>
<evidence type="ECO:0000256" key="5">
    <source>
        <dbReference type="ARBA" id="ARBA00022679"/>
    </source>
</evidence>
<comment type="pathway">
    <text evidence="3 12">Protein modification; protein ubiquitination.</text>
</comment>
<dbReference type="InterPro" id="IPR033509">
    <property type="entry name" value="RNF146"/>
</dbReference>
<dbReference type="InterPro" id="IPR018123">
    <property type="entry name" value="WWE-dom_subgr"/>
</dbReference>
<keyword evidence="5 12" id="KW-0808">Transferase</keyword>
<evidence type="ECO:0000256" key="4">
    <source>
        <dbReference type="ARBA" id="ARBA00022490"/>
    </source>
</evidence>
<comment type="domain">
    <text evidence="12">The WWE domain mediates non-covalent poly(ADP-ribose)-binding.</text>
</comment>
<dbReference type="CTD" id="8235489"/>
<dbReference type="PROSITE" id="PS50089">
    <property type="entry name" value="ZF_RING_2"/>
    <property type="match status" value="1"/>
</dbReference>
<dbReference type="Pfam" id="PF02825">
    <property type="entry name" value="WWE"/>
    <property type="match status" value="1"/>
</dbReference>
<dbReference type="GO" id="GO:0008270">
    <property type="term" value="F:zinc ion binding"/>
    <property type="evidence" value="ECO:0007669"/>
    <property type="project" value="UniProtKB-UniRule"/>
</dbReference>
<comment type="PTM">
    <text evidence="12">Ubiquitinated; autoubiquitinated.</text>
</comment>
<evidence type="ECO:0000256" key="3">
    <source>
        <dbReference type="ARBA" id="ARBA00004906"/>
    </source>
</evidence>
<dbReference type="InterPro" id="IPR017907">
    <property type="entry name" value="Znf_RING_CS"/>
</dbReference>
<dbReference type="PROSITE" id="PS50918">
    <property type="entry name" value="WWE"/>
    <property type="match status" value="1"/>
</dbReference>
<dbReference type="Pfam" id="PF13920">
    <property type="entry name" value="zf-C3HC4_3"/>
    <property type="match status" value="1"/>
</dbReference>
<dbReference type="EMBL" id="DS235243">
    <property type="protein sequence ID" value="EEB13870.1"/>
    <property type="molecule type" value="Genomic_DNA"/>
</dbReference>
<dbReference type="GO" id="GO:0005634">
    <property type="term" value="C:nucleus"/>
    <property type="evidence" value="ECO:0007669"/>
    <property type="project" value="TreeGrafter"/>
</dbReference>
<feature type="compositionally biased region" description="Polar residues" evidence="13">
    <location>
        <begin position="216"/>
        <end position="243"/>
    </location>
</feature>
<dbReference type="VEuPathDB" id="VectorBase:PHUM262650"/>
<evidence type="ECO:0000256" key="10">
    <source>
        <dbReference type="ARBA" id="ARBA00022833"/>
    </source>
</evidence>
<dbReference type="KEGG" id="phu:Phum_PHUM262650"/>
<dbReference type="FunFam" id="3.30.720.50:FF:000003">
    <property type="entry name" value="E3 ubiquitin-protein ligase RNF146"/>
    <property type="match status" value="1"/>
</dbReference>
<evidence type="ECO:0000313" key="18">
    <source>
        <dbReference type="Proteomes" id="UP000009046"/>
    </source>
</evidence>
<dbReference type="GO" id="GO:0006511">
    <property type="term" value="P:ubiquitin-dependent protein catabolic process"/>
    <property type="evidence" value="ECO:0007669"/>
    <property type="project" value="UniProtKB-UniRule"/>
</dbReference>
<dbReference type="Proteomes" id="UP000009046">
    <property type="component" value="Unassembled WGS sequence"/>
</dbReference>
<dbReference type="Gene3D" id="3.30.720.50">
    <property type="match status" value="1"/>
</dbReference>
<dbReference type="HOGENOM" id="CLU_639860_0_0_1"/>
<comment type="catalytic activity">
    <reaction evidence="1 12">
        <text>S-ubiquitinyl-[E2 ubiquitin-conjugating enzyme]-L-cysteine + [acceptor protein]-L-lysine = [E2 ubiquitin-conjugating enzyme]-L-cysteine + N(6)-ubiquitinyl-[acceptor protein]-L-lysine.</text>
        <dbReference type="EC" id="2.3.2.27"/>
    </reaction>
</comment>
<dbReference type="SMART" id="SM00184">
    <property type="entry name" value="RING"/>
    <property type="match status" value="1"/>
</dbReference>
<keyword evidence="10 12" id="KW-0862">Zinc</keyword>